<evidence type="ECO:0000313" key="1">
    <source>
        <dbReference type="EMBL" id="OGZ11584.1"/>
    </source>
</evidence>
<dbReference type="Proteomes" id="UP000178099">
    <property type="component" value="Unassembled WGS sequence"/>
</dbReference>
<organism evidence="1 2">
    <name type="scientific">Candidatus Lloydbacteria bacterium RIFCSPHIGHO2_02_FULL_51_22</name>
    <dbReference type="NCBI Taxonomy" id="1798663"/>
    <lineage>
        <taxon>Bacteria</taxon>
        <taxon>Candidatus Lloydiibacteriota</taxon>
    </lineage>
</organism>
<protein>
    <recommendedName>
        <fullName evidence="3">30S ribosomal protein S21</fullName>
    </recommendedName>
</protein>
<dbReference type="AlphaFoldDB" id="A0A1G2DD76"/>
<reference evidence="1 2" key="1">
    <citation type="journal article" date="2016" name="Nat. Commun.">
        <title>Thousands of microbial genomes shed light on interconnected biogeochemical processes in an aquifer system.</title>
        <authorList>
            <person name="Anantharaman K."/>
            <person name="Brown C.T."/>
            <person name="Hug L.A."/>
            <person name="Sharon I."/>
            <person name="Castelle C.J."/>
            <person name="Probst A.J."/>
            <person name="Thomas B.C."/>
            <person name="Singh A."/>
            <person name="Wilkins M.J."/>
            <person name="Karaoz U."/>
            <person name="Brodie E.L."/>
            <person name="Williams K.H."/>
            <person name="Hubbard S.S."/>
            <person name="Banfield J.F."/>
        </authorList>
    </citation>
    <scope>NUCLEOTIDE SEQUENCE [LARGE SCALE GENOMIC DNA]</scope>
</reference>
<dbReference type="EMBL" id="MHLN01000018">
    <property type="protein sequence ID" value="OGZ11584.1"/>
    <property type="molecule type" value="Genomic_DNA"/>
</dbReference>
<comment type="caution">
    <text evidence="1">The sequence shown here is derived from an EMBL/GenBank/DDBJ whole genome shotgun (WGS) entry which is preliminary data.</text>
</comment>
<gene>
    <name evidence="1" type="ORF">A3D67_00270</name>
</gene>
<name>A0A1G2DD76_9BACT</name>
<evidence type="ECO:0000313" key="2">
    <source>
        <dbReference type="Proteomes" id="UP000178099"/>
    </source>
</evidence>
<proteinExistence type="predicted"/>
<accession>A0A1G2DD76</accession>
<sequence length="83" mass="9702">MTQNAEVEKNQNETNLNLIRRFTKRVQGARALNQARALRFRTRVPSKLKKKVQALKRIAHGRGIERLKKLGKYKPPANKRRGR</sequence>
<evidence type="ECO:0008006" key="3">
    <source>
        <dbReference type="Google" id="ProtNLM"/>
    </source>
</evidence>